<dbReference type="PANTHER" id="PTHR33273">
    <property type="entry name" value="DOMAIN-CONTAINING PROTEIN, PUTATIVE-RELATED"/>
    <property type="match status" value="1"/>
</dbReference>
<proteinExistence type="predicted"/>
<dbReference type="AlphaFoldDB" id="A0A0J7NIN5"/>
<gene>
    <name evidence="2" type="ORF">RF55_7650</name>
</gene>
<evidence type="ECO:0000313" key="2">
    <source>
        <dbReference type="EMBL" id="KMQ92375.1"/>
    </source>
</evidence>
<dbReference type="InterPro" id="IPR005135">
    <property type="entry name" value="Endo/exonuclease/phosphatase"/>
</dbReference>
<evidence type="ECO:0000313" key="3">
    <source>
        <dbReference type="Proteomes" id="UP000036403"/>
    </source>
</evidence>
<dbReference type="Pfam" id="PF14529">
    <property type="entry name" value="Exo_endo_phos_2"/>
    <property type="match status" value="1"/>
</dbReference>
<dbReference type="Proteomes" id="UP000036403">
    <property type="component" value="Unassembled WGS sequence"/>
</dbReference>
<evidence type="ECO:0000259" key="1">
    <source>
        <dbReference type="Pfam" id="PF14529"/>
    </source>
</evidence>
<organism evidence="2 3">
    <name type="scientific">Lasius niger</name>
    <name type="common">Black garden ant</name>
    <dbReference type="NCBI Taxonomy" id="67767"/>
    <lineage>
        <taxon>Eukaryota</taxon>
        <taxon>Metazoa</taxon>
        <taxon>Ecdysozoa</taxon>
        <taxon>Arthropoda</taxon>
        <taxon>Hexapoda</taxon>
        <taxon>Insecta</taxon>
        <taxon>Pterygota</taxon>
        <taxon>Neoptera</taxon>
        <taxon>Endopterygota</taxon>
        <taxon>Hymenoptera</taxon>
        <taxon>Apocrita</taxon>
        <taxon>Aculeata</taxon>
        <taxon>Formicoidea</taxon>
        <taxon>Formicidae</taxon>
        <taxon>Formicinae</taxon>
        <taxon>Lasius</taxon>
        <taxon>Lasius</taxon>
    </lineage>
</organism>
<dbReference type="PANTHER" id="PTHR33273:SF4">
    <property type="entry name" value="ENDONUCLEASE_EXONUCLEASE_PHOSPHATASE DOMAIN-CONTAINING PROTEIN"/>
    <property type="match status" value="1"/>
</dbReference>
<dbReference type="PaxDb" id="67767-A0A0J7NIN5"/>
<protein>
    <submittedName>
        <fullName evidence="2">Pol-like protein</fullName>
    </submittedName>
</protein>
<name>A0A0J7NIN5_LASNI</name>
<dbReference type="InterPro" id="IPR036691">
    <property type="entry name" value="Endo/exonu/phosph_ase_sf"/>
</dbReference>
<accession>A0A0J7NIN5</accession>
<feature type="domain" description="Endonuclease/exonuclease/phosphatase" evidence="1">
    <location>
        <begin position="418"/>
        <end position="540"/>
    </location>
</feature>
<comment type="caution">
    <text evidence="2">The sequence shown here is derived from an EMBL/GenBank/DDBJ whole genome shotgun (WGS) entry which is preliminary data.</text>
</comment>
<dbReference type="OrthoDB" id="8044385at2759"/>
<dbReference type="SUPFAM" id="SSF56219">
    <property type="entry name" value="DNase I-like"/>
    <property type="match status" value="1"/>
</dbReference>
<dbReference type="Gene3D" id="3.60.10.10">
    <property type="entry name" value="Endonuclease/exonuclease/phosphatase"/>
    <property type="match status" value="1"/>
</dbReference>
<sequence>MDTNNPKDMDFVIDVTPANIPLPNDFTTEDVPPSLEDPMVVENEIRPIIKRKHILLKKRGVFPKKTVIRTKRKPNRTASLPLWCRILKQVKKKTTKIRGKNNRSDSGTYGTIAFGKRISKFIDCFKSAFDLKTIANQSFPGETWIAFIPNFKVIRQFILRGVDDDDSPEELLANIRPPPDWEIMWTKPFEAYRLKRSTHLLLPPPPQCHLYEEKALFGAFRAELSAAKNVSALATSQKYAALLTTRLCVLNVKQIKKIMAYHNVSQIEAGALLEGGDGVYPSGWTRPPLGTPLPTLRDYLPQNQFPLNGSSYATIPPPTVKTYSETRRTPDLLFLMDNLNINIAAICKTKLDEHIHPSFTNYETYTSNRNRQGGGIAIIIGKEFRFSYIRKECIEQLCSRNGIELLLGKIWIERDKHIYVCSLYSPPRGSNHQYTEPLAWKEILQFCCNFDPIIICGDINGKSTLWSQHIQGPDIEGRKLENAITNVNLNCLNDGNYTWSSSDLSSASTLDITLVSPTIAHNCNWNILDSNHGSDHFPIIIKINEISKNPNFGRPSFSISKVDWNSFQKECIRSTRELHISYNDLNKTYNEIIDFIYQALKRAGASKHQVNKPRKKAPSPWWDEECGDIIRDKIRCFKEFKQHPSSDNMEKYLDACKNAAKIFAKKKKTSFQNFCSSLNIDTPLSKV</sequence>
<reference evidence="2 3" key="1">
    <citation type="submission" date="2015-04" db="EMBL/GenBank/DDBJ databases">
        <title>Lasius niger genome sequencing.</title>
        <authorList>
            <person name="Konorov E.A."/>
            <person name="Nikitin M.A."/>
            <person name="Kirill M.V."/>
            <person name="Chang P."/>
        </authorList>
    </citation>
    <scope>NUCLEOTIDE SEQUENCE [LARGE SCALE GENOMIC DNA]</scope>
    <source>
        <tissue evidence="2">Whole</tissue>
    </source>
</reference>
<dbReference type="GO" id="GO:0003824">
    <property type="term" value="F:catalytic activity"/>
    <property type="evidence" value="ECO:0007669"/>
    <property type="project" value="InterPro"/>
</dbReference>
<keyword evidence="3" id="KW-1185">Reference proteome</keyword>
<dbReference type="EMBL" id="LBMM01004479">
    <property type="protein sequence ID" value="KMQ92375.1"/>
    <property type="molecule type" value="Genomic_DNA"/>
</dbReference>